<proteinExistence type="predicted"/>
<reference evidence="3 4" key="1">
    <citation type="submission" date="2019-09" db="EMBL/GenBank/DDBJ databases">
        <title>A chromosome-level genome assembly of the Chinese tupelo Nyssa sinensis.</title>
        <authorList>
            <person name="Yang X."/>
            <person name="Kang M."/>
            <person name="Yang Y."/>
            <person name="Xiong H."/>
            <person name="Wang M."/>
            <person name="Zhang Z."/>
            <person name="Wang Z."/>
            <person name="Wu H."/>
            <person name="Ma T."/>
            <person name="Liu J."/>
            <person name="Xi Z."/>
        </authorList>
    </citation>
    <scope>NUCLEOTIDE SEQUENCE [LARGE SCALE GENOMIC DNA]</scope>
    <source>
        <strain evidence="3">J267</strain>
        <tissue evidence="3">Leaf</tissue>
    </source>
</reference>
<gene>
    <name evidence="3" type="ORF">F0562_007796</name>
</gene>
<keyword evidence="1" id="KW-0862">Zinc</keyword>
<evidence type="ECO:0000313" key="4">
    <source>
        <dbReference type="Proteomes" id="UP000325577"/>
    </source>
</evidence>
<dbReference type="GO" id="GO:0008270">
    <property type="term" value="F:zinc ion binding"/>
    <property type="evidence" value="ECO:0007669"/>
    <property type="project" value="UniProtKB-UniRule"/>
</dbReference>
<dbReference type="CDD" id="cd23024">
    <property type="entry name" value="zf-HIT_ZNHIT2-3"/>
    <property type="match status" value="1"/>
</dbReference>
<dbReference type="OrthoDB" id="18412at2759"/>
<keyword evidence="4" id="KW-1185">Reference proteome</keyword>
<accession>A0A5J5A7C6</accession>
<keyword evidence="1" id="KW-0863">Zinc-finger</keyword>
<dbReference type="InterPro" id="IPR007529">
    <property type="entry name" value="Znf_HIT"/>
</dbReference>
<dbReference type="PROSITE" id="PS51083">
    <property type="entry name" value="ZF_HIT"/>
    <property type="match status" value="1"/>
</dbReference>
<feature type="domain" description="HIT-type" evidence="2">
    <location>
        <begin position="25"/>
        <end position="57"/>
    </location>
</feature>
<dbReference type="PANTHER" id="PTHR15555:SF0">
    <property type="entry name" value="ZINC FINGER HIT DOMAIN-CONTAINING PROTEIN 2"/>
    <property type="match status" value="1"/>
</dbReference>
<dbReference type="Gene3D" id="3.30.60.190">
    <property type="match status" value="1"/>
</dbReference>
<name>A0A5J5A7C6_9ASTE</name>
<dbReference type="EMBL" id="CM018046">
    <property type="protein sequence ID" value="KAA8526104.1"/>
    <property type="molecule type" value="Genomic_DNA"/>
</dbReference>
<dbReference type="AlphaFoldDB" id="A0A5J5A7C6"/>
<sequence length="75" mass="8686">MADAIITSETPSTSSQLNQSSRIICRVCQKQFSQYTCPRCNTRYCSLHCYKSHSLRCTESFMKENVVEELRQLQS</sequence>
<dbReference type="Pfam" id="PF04438">
    <property type="entry name" value="zf-HIT"/>
    <property type="match status" value="1"/>
</dbReference>
<dbReference type="PANTHER" id="PTHR15555">
    <property type="entry name" value="ZINC FINGER HIT DOMAIN CONTAINING PROTEIN 2 PROTEIN FON -RELATED"/>
    <property type="match status" value="1"/>
</dbReference>
<organism evidence="3 4">
    <name type="scientific">Nyssa sinensis</name>
    <dbReference type="NCBI Taxonomy" id="561372"/>
    <lineage>
        <taxon>Eukaryota</taxon>
        <taxon>Viridiplantae</taxon>
        <taxon>Streptophyta</taxon>
        <taxon>Embryophyta</taxon>
        <taxon>Tracheophyta</taxon>
        <taxon>Spermatophyta</taxon>
        <taxon>Magnoliopsida</taxon>
        <taxon>eudicotyledons</taxon>
        <taxon>Gunneridae</taxon>
        <taxon>Pentapetalae</taxon>
        <taxon>asterids</taxon>
        <taxon>Cornales</taxon>
        <taxon>Nyssaceae</taxon>
        <taxon>Nyssa</taxon>
    </lineage>
</organism>
<dbReference type="InterPro" id="IPR039646">
    <property type="entry name" value="ZNHIT2"/>
</dbReference>
<dbReference type="Proteomes" id="UP000325577">
    <property type="component" value="Linkage Group LG3"/>
</dbReference>
<dbReference type="SUPFAM" id="SSF144232">
    <property type="entry name" value="HIT/MYND zinc finger-like"/>
    <property type="match status" value="1"/>
</dbReference>
<evidence type="ECO:0000259" key="2">
    <source>
        <dbReference type="PROSITE" id="PS51083"/>
    </source>
</evidence>
<evidence type="ECO:0000313" key="3">
    <source>
        <dbReference type="EMBL" id="KAA8526104.1"/>
    </source>
</evidence>
<keyword evidence="1" id="KW-0479">Metal-binding</keyword>
<evidence type="ECO:0000256" key="1">
    <source>
        <dbReference type="PROSITE-ProRule" id="PRU00453"/>
    </source>
</evidence>
<protein>
    <recommendedName>
        <fullName evidence="2">HIT-type domain-containing protein</fullName>
    </recommendedName>
</protein>